<protein>
    <submittedName>
        <fullName evidence="2">30487_t:CDS:1</fullName>
    </submittedName>
</protein>
<reference evidence="2 3" key="1">
    <citation type="submission" date="2021-06" db="EMBL/GenBank/DDBJ databases">
        <authorList>
            <person name="Kallberg Y."/>
            <person name="Tangrot J."/>
            <person name="Rosling A."/>
        </authorList>
    </citation>
    <scope>NUCLEOTIDE SEQUENCE [LARGE SCALE GENOMIC DNA]</scope>
    <source>
        <strain evidence="2 3">120-4 pot B 10/14</strain>
    </source>
</reference>
<name>A0ABN7VXY9_GIGMA</name>
<proteinExistence type="predicted"/>
<evidence type="ECO:0000313" key="3">
    <source>
        <dbReference type="Proteomes" id="UP000789901"/>
    </source>
</evidence>
<feature type="region of interest" description="Disordered" evidence="1">
    <location>
        <begin position="34"/>
        <end position="61"/>
    </location>
</feature>
<evidence type="ECO:0000256" key="1">
    <source>
        <dbReference type="SAM" id="MobiDB-lite"/>
    </source>
</evidence>
<dbReference type="Proteomes" id="UP000789901">
    <property type="component" value="Unassembled WGS sequence"/>
</dbReference>
<feature type="non-terminal residue" evidence="2">
    <location>
        <position position="1"/>
    </location>
</feature>
<keyword evidence="3" id="KW-1185">Reference proteome</keyword>
<dbReference type="EMBL" id="CAJVQB010024944">
    <property type="protein sequence ID" value="CAG8805211.1"/>
    <property type="molecule type" value="Genomic_DNA"/>
</dbReference>
<comment type="caution">
    <text evidence="2">The sequence shown here is derived from an EMBL/GenBank/DDBJ whole genome shotgun (WGS) entry which is preliminary data.</text>
</comment>
<evidence type="ECO:0000313" key="2">
    <source>
        <dbReference type="EMBL" id="CAG8805211.1"/>
    </source>
</evidence>
<gene>
    <name evidence="2" type="ORF">GMARGA_LOCUS24041</name>
</gene>
<feature type="compositionally biased region" description="Polar residues" evidence="1">
    <location>
        <begin position="37"/>
        <end position="47"/>
    </location>
</feature>
<sequence length="87" mass="10097">EEGHSPKLDDDKDYEMIEPPHIYLEYLPFNWDIHKATPSNNNDASEPNQKKERNLGKVKNKAHKIISRNLETGIAQGVIKEKCSKRR</sequence>
<organism evidence="2 3">
    <name type="scientific">Gigaspora margarita</name>
    <dbReference type="NCBI Taxonomy" id="4874"/>
    <lineage>
        <taxon>Eukaryota</taxon>
        <taxon>Fungi</taxon>
        <taxon>Fungi incertae sedis</taxon>
        <taxon>Mucoromycota</taxon>
        <taxon>Glomeromycotina</taxon>
        <taxon>Glomeromycetes</taxon>
        <taxon>Diversisporales</taxon>
        <taxon>Gigasporaceae</taxon>
        <taxon>Gigaspora</taxon>
    </lineage>
</organism>
<accession>A0ABN7VXY9</accession>